<name>A0A1I4FE18_9RHOB</name>
<feature type="DNA-binding region" description="H-T-H motif" evidence="4">
    <location>
        <begin position="26"/>
        <end position="45"/>
    </location>
</feature>
<keyword evidence="7" id="KW-1185">Reference proteome</keyword>
<dbReference type="OrthoDB" id="9809772at2"/>
<dbReference type="Pfam" id="PF00440">
    <property type="entry name" value="TetR_N"/>
    <property type="match status" value="1"/>
</dbReference>
<evidence type="ECO:0000259" key="5">
    <source>
        <dbReference type="PROSITE" id="PS50977"/>
    </source>
</evidence>
<keyword evidence="3" id="KW-0804">Transcription</keyword>
<keyword evidence="1" id="KW-0805">Transcription regulation</keyword>
<reference evidence="6 7" key="1">
    <citation type="submission" date="2016-10" db="EMBL/GenBank/DDBJ databases">
        <authorList>
            <person name="de Groot N.N."/>
        </authorList>
    </citation>
    <scope>NUCLEOTIDE SEQUENCE [LARGE SCALE GENOMIC DNA]</scope>
    <source>
        <strain evidence="6 7">DSM 16199</strain>
    </source>
</reference>
<evidence type="ECO:0000256" key="1">
    <source>
        <dbReference type="ARBA" id="ARBA00023015"/>
    </source>
</evidence>
<feature type="domain" description="HTH tetR-type" evidence="5">
    <location>
        <begin position="3"/>
        <end position="63"/>
    </location>
</feature>
<accession>A0A1I4FE18</accession>
<gene>
    <name evidence="6" type="ORF">SAMN04488004_10929</name>
</gene>
<dbReference type="InterPro" id="IPR001647">
    <property type="entry name" value="HTH_TetR"/>
</dbReference>
<dbReference type="InterPro" id="IPR009057">
    <property type="entry name" value="Homeodomain-like_sf"/>
</dbReference>
<dbReference type="AlphaFoldDB" id="A0A1I4FE18"/>
<sequence length="187" mass="19771">MTVDTRTALLDAAEYAARARGFDGFSYADLADSVGIRKASVHYHFATKADLCAAMMDRYGTDLGAACDQITARHQTGGARLLALIALYRDALQGGKTLCLCVALTGSRASLPDAAIEQIKAFRAMMLARLTAVFSAGQKDSTIKYVSDPGSEACATLALLEGAHLTARAAENVGTFDDAVRVLKSRC</sequence>
<dbReference type="SUPFAM" id="SSF46689">
    <property type="entry name" value="Homeodomain-like"/>
    <property type="match status" value="1"/>
</dbReference>
<evidence type="ECO:0000313" key="6">
    <source>
        <dbReference type="EMBL" id="SFL16134.1"/>
    </source>
</evidence>
<evidence type="ECO:0000256" key="2">
    <source>
        <dbReference type="ARBA" id="ARBA00023125"/>
    </source>
</evidence>
<keyword evidence="2 4" id="KW-0238">DNA-binding</keyword>
<dbReference type="RefSeq" id="WP_090188912.1">
    <property type="nucleotide sequence ID" value="NZ_CAXIDI010000005.1"/>
</dbReference>
<dbReference type="PANTHER" id="PTHR47506">
    <property type="entry name" value="TRANSCRIPTIONAL REGULATORY PROTEIN"/>
    <property type="match status" value="1"/>
</dbReference>
<dbReference type="GO" id="GO:0003677">
    <property type="term" value="F:DNA binding"/>
    <property type="evidence" value="ECO:0007669"/>
    <property type="project" value="UniProtKB-UniRule"/>
</dbReference>
<organism evidence="6 7">
    <name type="scientific">Loktanella salsilacus</name>
    <dbReference type="NCBI Taxonomy" id="195913"/>
    <lineage>
        <taxon>Bacteria</taxon>
        <taxon>Pseudomonadati</taxon>
        <taxon>Pseudomonadota</taxon>
        <taxon>Alphaproteobacteria</taxon>
        <taxon>Rhodobacterales</taxon>
        <taxon>Roseobacteraceae</taxon>
        <taxon>Loktanella</taxon>
    </lineage>
</organism>
<dbReference type="Gene3D" id="1.10.357.10">
    <property type="entry name" value="Tetracycline Repressor, domain 2"/>
    <property type="match status" value="1"/>
</dbReference>
<dbReference type="PRINTS" id="PR00455">
    <property type="entry name" value="HTHTETR"/>
</dbReference>
<dbReference type="InterPro" id="IPR036271">
    <property type="entry name" value="Tet_transcr_reg_TetR-rel_C_sf"/>
</dbReference>
<dbReference type="PANTHER" id="PTHR47506:SF1">
    <property type="entry name" value="HTH-TYPE TRANSCRIPTIONAL REGULATOR YJDC"/>
    <property type="match status" value="1"/>
</dbReference>
<dbReference type="Proteomes" id="UP000199550">
    <property type="component" value="Unassembled WGS sequence"/>
</dbReference>
<dbReference type="PROSITE" id="PS50977">
    <property type="entry name" value="HTH_TETR_2"/>
    <property type="match status" value="1"/>
</dbReference>
<evidence type="ECO:0000256" key="3">
    <source>
        <dbReference type="ARBA" id="ARBA00023163"/>
    </source>
</evidence>
<dbReference type="STRING" id="195913.SAMN04488004_10929"/>
<proteinExistence type="predicted"/>
<dbReference type="EMBL" id="FOTF01000009">
    <property type="protein sequence ID" value="SFL16134.1"/>
    <property type="molecule type" value="Genomic_DNA"/>
</dbReference>
<protein>
    <submittedName>
        <fullName evidence="6">Transcriptional regulator, TetR family</fullName>
    </submittedName>
</protein>
<dbReference type="SUPFAM" id="SSF48498">
    <property type="entry name" value="Tetracyclin repressor-like, C-terminal domain"/>
    <property type="match status" value="1"/>
</dbReference>
<evidence type="ECO:0000313" key="7">
    <source>
        <dbReference type="Proteomes" id="UP000199550"/>
    </source>
</evidence>
<evidence type="ECO:0000256" key="4">
    <source>
        <dbReference type="PROSITE-ProRule" id="PRU00335"/>
    </source>
</evidence>